<sequence>MARRFFAVCCDRRLTAAAMTGPSQLCQMGVTWPIKPATASMPKTRRHGCQVCVKDGPGY</sequence>
<evidence type="ECO:0000313" key="1">
    <source>
        <dbReference type="EMBL" id="EUA56747.1"/>
    </source>
</evidence>
<proteinExistence type="predicted"/>
<dbReference type="AlphaFoldDB" id="X8CK48"/>
<reference evidence="1" key="1">
    <citation type="submission" date="2014-01" db="EMBL/GenBank/DDBJ databases">
        <authorList>
            <person name="Brown-Elliot B."/>
            <person name="Wallace R."/>
            <person name="Lenaerts A."/>
            <person name="Ordway D."/>
            <person name="DeGroote M.A."/>
            <person name="Parker T."/>
            <person name="Sizemore C."/>
            <person name="Tallon L.J."/>
            <person name="Sadzewicz L.K."/>
            <person name="Sengamalay N."/>
            <person name="Fraser C.M."/>
            <person name="Hine E."/>
            <person name="Shefchek K.A."/>
            <person name="Das S.P."/>
            <person name="Tettelin H."/>
        </authorList>
    </citation>
    <scope>NUCLEOTIDE SEQUENCE [LARGE SCALE GENOMIC DNA]</scope>
    <source>
        <strain evidence="1">4042</strain>
    </source>
</reference>
<protein>
    <submittedName>
        <fullName evidence="1">Uncharacterized protein</fullName>
    </submittedName>
</protein>
<comment type="caution">
    <text evidence="1">The sequence shown here is derived from an EMBL/GenBank/DDBJ whole genome shotgun (WGS) entry which is preliminary data.</text>
</comment>
<organism evidence="1">
    <name type="scientific">Mycobacterium xenopi 4042</name>
    <dbReference type="NCBI Taxonomy" id="1299334"/>
    <lineage>
        <taxon>Bacteria</taxon>
        <taxon>Bacillati</taxon>
        <taxon>Actinomycetota</taxon>
        <taxon>Actinomycetes</taxon>
        <taxon>Mycobacteriales</taxon>
        <taxon>Mycobacteriaceae</taxon>
        <taxon>Mycobacterium</taxon>
    </lineage>
</organism>
<accession>X8CK48</accession>
<name>X8CK48_MYCXE</name>
<dbReference type="EMBL" id="JAOB01000029">
    <property type="protein sequence ID" value="EUA56747.1"/>
    <property type="molecule type" value="Genomic_DNA"/>
</dbReference>
<gene>
    <name evidence="1" type="ORF">I553_8801</name>
</gene>